<dbReference type="GO" id="GO:0005743">
    <property type="term" value="C:mitochondrial inner membrane"/>
    <property type="evidence" value="ECO:0007669"/>
    <property type="project" value="TreeGrafter"/>
</dbReference>
<dbReference type="GO" id="GO:0046872">
    <property type="term" value="F:metal ion binding"/>
    <property type="evidence" value="ECO:0007669"/>
    <property type="project" value="UniProtKB-KW"/>
</dbReference>
<keyword evidence="3 6" id="KW-0378">Hydrolase</keyword>
<keyword evidence="2" id="KW-0479">Metal-binding</keyword>
<dbReference type="InterPro" id="IPR001915">
    <property type="entry name" value="Peptidase_M48"/>
</dbReference>
<evidence type="ECO:0000313" key="9">
    <source>
        <dbReference type="Proteomes" id="UP000799766"/>
    </source>
</evidence>
<evidence type="ECO:0000256" key="2">
    <source>
        <dbReference type="ARBA" id="ARBA00022723"/>
    </source>
</evidence>
<keyword evidence="5 6" id="KW-0482">Metalloprotease</keyword>
<dbReference type="OrthoDB" id="7464992at2759"/>
<dbReference type="EMBL" id="MU001683">
    <property type="protein sequence ID" value="KAF2456380.1"/>
    <property type="molecule type" value="Genomic_DNA"/>
</dbReference>
<name>A0A6A6NXC0_9PEZI</name>
<accession>A0A6A6NXC0</accession>
<organism evidence="8 9">
    <name type="scientific">Lineolata rhizophorae</name>
    <dbReference type="NCBI Taxonomy" id="578093"/>
    <lineage>
        <taxon>Eukaryota</taxon>
        <taxon>Fungi</taxon>
        <taxon>Dikarya</taxon>
        <taxon>Ascomycota</taxon>
        <taxon>Pezizomycotina</taxon>
        <taxon>Dothideomycetes</taxon>
        <taxon>Dothideomycetes incertae sedis</taxon>
        <taxon>Lineolatales</taxon>
        <taxon>Lineolataceae</taxon>
        <taxon>Lineolata</taxon>
    </lineage>
</organism>
<dbReference type="GO" id="GO:0004222">
    <property type="term" value="F:metalloendopeptidase activity"/>
    <property type="evidence" value="ECO:0007669"/>
    <property type="project" value="InterPro"/>
</dbReference>
<dbReference type="CDD" id="cd07331">
    <property type="entry name" value="M48C_Oma1_like"/>
    <property type="match status" value="1"/>
</dbReference>
<comment type="cofactor">
    <cofactor evidence="6">
        <name>Zn(2+)</name>
        <dbReference type="ChEBI" id="CHEBI:29105"/>
    </cofactor>
    <text evidence="6">Binds 1 zinc ion per subunit.</text>
</comment>
<dbReference type="Gene3D" id="3.30.2010.10">
    <property type="entry name" value="Metalloproteases ('zincins'), catalytic domain"/>
    <property type="match status" value="1"/>
</dbReference>
<evidence type="ECO:0000259" key="7">
    <source>
        <dbReference type="Pfam" id="PF01435"/>
    </source>
</evidence>
<protein>
    <submittedName>
        <fullName evidence="8">Peptidase family M48-domain-containing protein</fullName>
    </submittedName>
</protein>
<dbReference type="Pfam" id="PF01435">
    <property type="entry name" value="Peptidase_M48"/>
    <property type="match status" value="1"/>
</dbReference>
<dbReference type="InterPro" id="IPR051156">
    <property type="entry name" value="Mito/Outer_Membr_Metalloprot"/>
</dbReference>
<keyword evidence="1 6" id="KW-0645">Protease</keyword>
<evidence type="ECO:0000256" key="1">
    <source>
        <dbReference type="ARBA" id="ARBA00022670"/>
    </source>
</evidence>
<evidence type="ECO:0000256" key="6">
    <source>
        <dbReference type="RuleBase" id="RU003983"/>
    </source>
</evidence>
<keyword evidence="4 6" id="KW-0862">Zinc</keyword>
<dbReference type="GO" id="GO:0034982">
    <property type="term" value="P:mitochondrial protein processing"/>
    <property type="evidence" value="ECO:0007669"/>
    <property type="project" value="TreeGrafter"/>
</dbReference>
<dbReference type="Proteomes" id="UP000799766">
    <property type="component" value="Unassembled WGS sequence"/>
</dbReference>
<dbReference type="PANTHER" id="PTHR22726">
    <property type="entry name" value="METALLOENDOPEPTIDASE OMA1"/>
    <property type="match status" value="1"/>
</dbReference>
<reference evidence="8" key="1">
    <citation type="journal article" date="2020" name="Stud. Mycol.">
        <title>101 Dothideomycetes genomes: a test case for predicting lifestyles and emergence of pathogens.</title>
        <authorList>
            <person name="Haridas S."/>
            <person name="Albert R."/>
            <person name="Binder M."/>
            <person name="Bloem J."/>
            <person name="Labutti K."/>
            <person name="Salamov A."/>
            <person name="Andreopoulos B."/>
            <person name="Baker S."/>
            <person name="Barry K."/>
            <person name="Bills G."/>
            <person name="Bluhm B."/>
            <person name="Cannon C."/>
            <person name="Castanera R."/>
            <person name="Culley D."/>
            <person name="Daum C."/>
            <person name="Ezra D."/>
            <person name="Gonzalez J."/>
            <person name="Henrissat B."/>
            <person name="Kuo A."/>
            <person name="Liang C."/>
            <person name="Lipzen A."/>
            <person name="Lutzoni F."/>
            <person name="Magnuson J."/>
            <person name="Mondo S."/>
            <person name="Nolan M."/>
            <person name="Ohm R."/>
            <person name="Pangilinan J."/>
            <person name="Park H.-J."/>
            <person name="Ramirez L."/>
            <person name="Alfaro M."/>
            <person name="Sun H."/>
            <person name="Tritt A."/>
            <person name="Yoshinaga Y."/>
            <person name="Zwiers L.-H."/>
            <person name="Turgeon B."/>
            <person name="Goodwin S."/>
            <person name="Spatafora J."/>
            <person name="Crous P."/>
            <person name="Grigoriev I."/>
        </authorList>
    </citation>
    <scope>NUCLEOTIDE SEQUENCE</scope>
    <source>
        <strain evidence="8">ATCC 16933</strain>
    </source>
</reference>
<dbReference type="AlphaFoldDB" id="A0A6A6NXC0"/>
<dbReference type="GO" id="GO:0006515">
    <property type="term" value="P:protein quality control for misfolded or incompletely synthesized proteins"/>
    <property type="evidence" value="ECO:0007669"/>
    <property type="project" value="TreeGrafter"/>
</dbReference>
<sequence length="385" mass="44163">MPSTMLAGRLAARLFGTSSALLRSCTPQRVLTDALTRSDATPTTRLSRRRFSLANTSRTTWARTPLQPQCRQLWSRQQRGRRSAGQQQQSRGYRYRYQRFGSGEKWYHEGMLRRWASRPTFYMEIGGVGVAVGGFYVYNLEEVGVSGRRRFNIVSPEMEKEIASGAFDELRQQYKNQIVTSHHPVVWKIQRILDRLIPVSGVEQDWELTVVNSPEANAMVLPGGKVFVFTGILNVADTEDRMAAVLGHEIAHNVAHHTAENLSRSVFIMLGAFSLLFVGVDLLHSRWLLQLVVGLPGSRRQESEADYIGLMMMARARYRPTGALEMWQRMQQLQKYSPPQFISTHPSSHNREEKIREWLPEAEQKYQEAVEEYKANHLSLPRITW</sequence>
<feature type="domain" description="Peptidase M48" evidence="7">
    <location>
        <begin position="188"/>
        <end position="358"/>
    </location>
</feature>
<evidence type="ECO:0000256" key="3">
    <source>
        <dbReference type="ARBA" id="ARBA00022801"/>
    </source>
</evidence>
<evidence type="ECO:0000256" key="4">
    <source>
        <dbReference type="ARBA" id="ARBA00022833"/>
    </source>
</evidence>
<gene>
    <name evidence="8" type="ORF">BDY21DRAFT_49124</name>
</gene>
<dbReference type="PANTHER" id="PTHR22726:SF1">
    <property type="entry name" value="METALLOENDOPEPTIDASE OMA1, MITOCHONDRIAL"/>
    <property type="match status" value="1"/>
</dbReference>
<evidence type="ECO:0000313" key="8">
    <source>
        <dbReference type="EMBL" id="KAF2456380.1"/>
    </source>
</evidence>
<comment type="similarity">
    <text evidence="6">Belongs to the peptidase M48 family.</text>
</comment>
<proteinExistence type="inferred from homology"/>
<evidence type="ECO:0000256" key="5">
    <source>
        <dbReference type="ARBA" id="ARBA00023049"/>
    </source>
</evidence>
<keyword evidence="9" id="KW-1185">Reference proteome</keyword>